<comment type="similarity">
    <text evidence="2">Belongs to the zinc-containing alcohol dehydrogenase family.</text>
</comment>
<dbReference type="GO" id="GO:0016491">
    <property type="term" value="F:oxidoreductase activity"/>
    <property type="evidence" value="ECO:0007669"/>
    <property type="project" value="InterPro"/>
</dbReference>
<dbReference type="InterPro" id="IPR013154">
    <property type="entry name" value="ADH-like_N"/>
</dbReference>
<sequence length="354" mass="37364">MKGLVFVGLNKIEIQERPKPLIVEPTDAIIRLAKTTICGSDLHILKGHVPRVPFGRIMGHEGLGTVDAVGASVTRFKPGDRVIISTMTKCGRCEFCAQGMYSHCADGGWTLGNTVDGTQAEYTRVRHADGSLYLAPSGVDEDALVMASCMLPTGMECGVLSGHVQPGCRVAIVGAGPIGLSALMSAQLYSPSVIIMLDLDPARLEAGRRLGATHAVLSGPHAVEEVMRITDGKGVDTAIEAVGSPPTFELCQELIGVGGTIANIGIHGGKVDLHMDKLWDRNITVTTRQVDNGSTADLMELIARGQIDAGALATHYFRFDEIQEAYACFSNAAANKALKVIVDFEGTGGAAARL</sequence>
<dbReference type="Gene3D" id="3.90.180.10">
    <property type="entry name" value="Medium-chain alcohol dehydrogenases, catalytic domain"/>
    <property type="match status" value="2"/>
</dbReference>
<reference evidence="6 7" key="1">
    <citation type="submission" date="2017-04" db="EMBL/GenBank/DDBJ databases">
        <title>Genome Sequence of the Model Brown-Rot Fungus Postia placenta SB12.</title>
        <authorList>
            <consortium name="DOE Joint Genome Institute"/>
            <person name="Gaskell J."/>
            <person name="Kersten P."/>
            <person name="Larrondo L.F."/>
            <person name="Canessa P."/>
            <person name="Martinez D."/>
            <person name="Hibbett D."/>
            <person name="Schmoll M."/>
            <person name="Kubicek C.P."/>
            <person name="Martinez A.T."/>
            <person name="Yadav J."/>
            <person name="Master E."/>
            <person name="Magnuson J.K."/>
            <person name="James T."/>
            <person name="Yaver D."/>
            <person name="Berka R."/>
            <person name="Labutti K."/>
            <person name="Lipzen A."/>
            <person name="Aerts A."/>
            <person name="Barry K."/>
            <person name="Henrissat B."/>
            <person name="Blanchette R."/>
            <person name="Grigoriev I."/>
            <person name="Cullen D."/>
        </authorList>
    </citation>
    <scope>NUCLEOTIDE SEQUENCE [LARGE SCALE GENOMIC DNA]</scope>
    <source>
        <strain evidence="6 7">MAD-698-R-SB12</strain>
    </source>
</reference>
<evidence type="ECO:0000313" key="6">
    <source>
        <dbReference type="EMBL" id="OSX65810.1"/>
    </source>
</evidence>
<evidence type="ECO:0000259" key="5">
    <source>
        <dbReference type="SMART" id="SM00829"/>
    </source>
</evidence>
<dbReference type="OrthoDB" id="256333at2759"/>
<dbReference type="CDD" id="cd08286">
    <property type="entry name" value="FDH_like_ADH2"/>
    <property type="match status" value="1"/>
</dbReference>
<keyword evidence="7" id="KW-1185">Reference proteome</keyword>
<evidence type="ECO:0000256" key="1">
    <source>
        <dbReference type="ARBA" id="ARBA00001947"/>
    </source>
</evidence>
<dbReference type="PANTHER" id="PTHR42813:SF4">
    <property type="entry name" value="NADP-DEPENDENT ISOPROPANOL DEHYDROGENASE"/>
    <property type="match status" value="1"/>
</dbReference>
<dbReference type="AlphaFoldDB" id="A0A1X6NBB2"/>
<accession>A0A1X6NBB2</accession>
<dbReference type="STRING" id="670580.A0A1X6NBB2"/>
<dbReference type="Gene3D" id="3.40.50.720">
    <property type="entry name" value="NAD(P)-binding Rossmann-like Domain"/>
    <property type="match status" value="1"/>
</dbReference>
<feature type="domain" description="Enoyl reductase (ER)" evidence="5">
    <location>
        <begin position="8"/>
        <end position="342"/>
    </location>
</feature>
<dbReference type="Pfam" id="PF00107">
    <property type="entry name" value="ADH_zinc_N"/>
    <property type="match status" value="1"/>
</dbReference>
<proteinExistence type="inferred from homology"/>
<dbReference type="SUPFAM" id="SSF51735">
    <property type="entry name" value="NAD(P)-binding Rossmann-fold domains"/>
    <property type="match status" value="1"/>
</dbReference>
<dbReference type="EMBL" id="KZ110592">
    <property type="protein sequence ID" value="OSX65810.1"/>
    <property type="molecule type" value="Genomic_DNA"/>
</dbReference>
<dbReference type="PANTHER" id="PTHR42813">
    <property type="entry name" value="ZINC-TYPE ALCOHOL DEHYDROGENASE-LIKE"/>
    <property type="match status" value="1"/>
</dbReference>
<evidence type="ECO:0000256" key="4">
    <source>
        <dbReference type="ARBA" id="ARBA00022833"/>
    </source>
</evidence>
<evidence type="ECO:0000313" key="7">
    <source>
        <dbReference type="Proteomes" id="UP000194127"/>
    </source>
</evidence>
<dbReference type="InterPro" id="IPR011032">
    <property type="entry name" value="GroES-like_sf"/>
</dbReference>
<dbReference type="InterPro" id="IPR036291">
    <property type="entry name" value="NAD(P)-bd_dom_sf"/>
</dbReference>
<gene>
    <name evidence="6" type="ORF">POSPLADRAFT_1132711</name>
</gene>
<dbReference type="SMART" id="SM00829">
    <property type="entry name" value="PKS_ER"/>
    <property type="match status" value="1"/>
</dbReference>
<keyword evidence="4" id="KW-0862">Zinc</keyword>
<dbReference type="GO" id="GO:0046872">
    <property type="term" value="F:metal ion binding"/>
    <property type="evidence" value="ECO:0007669"/>
    <property type="project" value="UniProtKB-KW"/>
</dbReference>
<dbReference type="SUPFAM" id="SSF50129">
    <property type="entry name" value="GroES-like"/>
    <property type="match status" value="1"/>
</dbReference>
<dbReference type="GeneID" id="36329193"/>
<protein>
    <recommendedName>
        <fullName evidence="5">Enoyl reductase (ER) domain-containing protein</fullName>
    </recommendedName>
</protein>
<evidence type="ECO:0000256" key="3">
    <source>
        <dbReference type="ARBA" id="ARBA00022723"/>
    </source>
</evidence>
<dbReference type="Pfam" id="PF08240">
    <property type="entry name" value="ADH_N"/>
    <property type="match status" value="1"/>
</dbReference>
<evidence type="ECO:0000256" key="2">
    <source>
        <dbReference type="ARBA" id="ARBA00008072"/>
    </source>
</evidence>
<dbReference type="InterPro" id="IPR013149">
    <property type="entry name" value="ADH-like_C"/>
</dbReference>
<name>A0A1X6NBB2_9APHY</name>
<keyword evidence="3" id="KW-0479">Metal-binding</keyword>
<dbReference type="RefSeq" id="XP_024342604.1">
    <property type="nucleotide sequence ID" value="XM_024484244.1"/>
</dbReference>
<comment type="cofactor">
    <cofactor evidence="1">
        <name>Zn(2+)</name>
        <dbReference type="ChEBI" id="CHEBI:29105"/>
    </cofactor>
</comment>
<dbReference type="InterPro" id="IPR020843">
    <property type="entry name" value="ER"/>
</dbReference>
<dbReference type="Proteomes" id="UP000194127">
    <property type="component" value="Unassembled WGS sequence"/>
</dbReference>
<organism evidence="6 7">
    <name type="scientific">Postia placenta MAD-698-R-SB12</name>
    <dbReference type="NCBI Taxonomy" id="670580"/>
    <lineage>
        <taxon>Eukaryota</taxon>
        <taxon>Fungi</taxon>
        <taxon>Dikarya</taxon>
        <taxon>Basidiomycota</taxon>
        <taxon>Agaricomycotina</taxon>
        <taxon>Agaricomycetes</taxon>
        <taxon>Polyporales</taxon>
        <taxon>Adustoporiaceae</taxon>
        <taxon>Rhodonia</taxon>
    </lineage>
</organism>